<accession>I7JUW3</accession>
<dbReference type="PANTHER" id="PTHR42711">
    <property type="entry name" value="ABC TRANSPORTER ATP-BINDING PROTEIN"/>
    <property type="match status" value="1"/>
</dbReference>
<reference evidence="6 7" key="1">
    <citation type="submission" date="2012-06" db="EMBL/GenBank/DDBJ databases">
        <title>Draft Genome Sequence of Lactobacillus hominis Strain CRBIP 24.179T, isolated from human intestine.</title>
        <authorList>
            <person name="Cousin S."/>
            <person name="Ma L."/>
            <person name="Bizet C."/>
            <person name="Loux V."/>
            <person name="Bouchier C."/>
            <person name="Clermont D."/>
            <person name="Creno S."/>
        </authorList>
    </citation>
    <scope>NUCLEOTIDE SEQUENCE [LARGE SCALE GENOMIC DNA]</scope>
    <source>
        <strain evidence="7">CRBIP 24.179T</strain>
    </source>
</reference>
<dbReference type="GO" id="GO:0005524">
    <property type="term" value="F:ATP binding"/>
    <property type="evidence" value="ECO:0007669"/>
    <property type="project" value="UniProtKB-KW"/>
</dbReference>
<dbReference type="InterPro" id="IPR027417">
    <property type="entry name" value="P-loop_NTPase"/>
</dbReference>
<evidence type="ECO:0000313" key="7">
    <source>
        <dbReference type="Proteomes" id="UP000009320"/>
    </source>
</evidence>
<keyword evidence="4 6" id="KW-0067">ATP-binding</keyword>
<keyword evidence="2" id="KW-0813">Transport</keyword>
<dbReference type="InterPro" id="IPR003593">
    <property type="entry name" value="AAA+_ATPase"/>
</dbReference>
<evidence type="ECO:0000256" key="3">
    <source>
        <dbReference type="ARBA" id="ARBA00022741"/>
    </source>
</evidence>
<protein>
    <submittedName>
        <fullName evidence="6">Drug exporter-1 ABC transporter (DrugE1) family, ATP-binding protein</fullName>
    </submittedName>
</protein>
<dbReference type="Pfam" id="PF00005">
    <property type="entry name" value="ABC_tran"/>
    <property type="match status" value="1"/>
</dbReference>
<dbReference type="InterPro" id="IPR003439">
    <property type="entry name" value="ABC_transporter-like_ATP-bd"/>
</dbReference>
<name>I7JUW3_9LACO</name>
<dbReference type="eggNOG" id="COG1131">
    <property type="taxonomic scope" value="Bacteria"/>
</dbReference>
<evidence type="ECO:0000259" key="5">
    <source>
        <dbReference type="PROSITE" id="PS50893"/>
    </source>
</evidence>
<dbReference type="InterPro" id="IPR050763">
    <property type="entry name" value="ABC_transporter_ATP-binding"/>
</dbReference>
<evidence type="ECO:0000256" key="4">
    <source>
        <dbReference type="ARBA" id="ARBA00022840"/>
    </source>
</evidence>
<dbReference type="PANTHER" id="PTHR42711:SF5">
    <property type="entry name" value="ABC TRANSPORTER ATP-BINDING PROTEIN NATA"/>
    <property type="match status" value="1"/>
</dbReference>
<dbReference type="EMBL" id="CAKE01000010">
    <property type="protein sequence ID" value="CCI81786.1"/>
    <property type="molecule type" value="Genomic_DNA"/>
</dbReference>
<evidence type="ECO:0000313" key="6">
    <source>
        <dbReference type="EMBL" id="CCI81786.1"/>
    </source>
</evidence>
<proteinExistence type="inferred from homology"/>
<feature type="domain" description="ABC transporter" evidence="5">
    <location>
        <begin position="8"/>
        <end position="241"/>
    </location>
</feature>
<dbReference type="Gene3D" id="3.40.50.300">
    <property type="entry name" value="P-loop containing nucleotide triphosphate hydrolases"/>
    <property type="match status" value="1"/>
</dbReference>
<dbReference type="PROSITE" id="PS50893">
    <property type="entry name" value="ABC_TRANSPORTER_2"/>
    <property type="match status" value="1"/>
</dbReference>
<dbReference type="SUPFAM" id="SSF52540">
    <property type="entry name" value="P-loop containing nucleoside triphosphate hydrolases"/>
    <property type="match status" value="1"/>
</dbReference>
<gene>
    <name evidence="6" type="ORF">BN55_00340</name>
</gene>
<dbReference type="STRING" id="1423758.FC41_GL001006"/>
<dbReference type="CDD" id="cd03230">
    <property type="entry name" value="ABC_DR_subfamily_A"/>
    <property type="match status" value="1"/>
</dbReference>
<sequence>MRKMTTLLTVDGLSKKYKDTGKKAVNDVSFQISHGDIVVFLGPNGAGKTTTLKMILNLIIPDEGKIYFEGQEITSKGLMLLKNTGALLEGSRNMFWSLSPIENFVYWGGQRGLTKNMAEKKGVELLKQFGLFEKRNVPITSLSRGMQQAVGICCAMIAEPKLLILDEPTLGLDIKSTQVVISILKKLSSNGVGILITTHQLDFAQKVAEKILLINQGKLVFSDNIKDSLENFNNQSILKITLTHSLKESDREKLSMYCTLITNTENSYQLNVKKQNNLPQVLEVLGELPIRKIETKTMKLEDIFNYYVGEK</sequence>
<comment type="caution">
    <text evidence="6">The sequence shown here is derived from an EMBL/GenBank/DDBJ whole genome shotgun (WGS) entry which is preliminary data.</text>
</comment>
<comment type="similarity">
    <text evidence="1">Belongs to the ABC transporter superfamily.</text>
</comment>
<evidence type="ECO:0000256" key="2">
    <source>
        <dbReference type="ARBA" id="ARBA00022448"/>
    </source>
</evidence>
<dbReference type="AlphaFoldDB" id="I7JUW3"/>
<keyword evidence="3" id="KW-0547">Nucleotide-binding</keyword>
<dbReference type="SMART" id="SM00382">
    <property type="entry name" value="AAA"/>
    <property type="match status" value="1"/>
</dbReference>
<keyword evidence="7" id="KW-1185">Reference proteome</keyword>
<dbReference type="GO" id="GO:0016887">
    <property type="term" value="F:ATP hydrolysis activity"/>
    <property type="evidence" value="ECO:0007669"/>
    <property type="project" value="InterPro"/>
</dbReference>
<evidence type="ECO:0000256" key="1">
    <source>
        <dbReference type="ARBA" id="ARBA00005417"/>
    </source>
</evidence>
<organism evidence="6 7">
    <name type="scientific">Lactobacillus hominis DSM 23910 = CRBIP 24.179</name>
    <dbReference type="NCBI Taxonomy" id="1423758"/>
    <lineage>
        <taxon>Bacteria</taxon>
        <taxon>Bacillati</taxon>
        <taxon>Bacillota</taxon>
        <taxon>Bacilli</taxon>
        <taxon>Lactobacillales</taxon>
        <taxon>Lactobacillaceae</taxon>
        <taxon>Lactobacillus</taxon>
    </lineage>
</organism>
<dbReference type="Proteomes" id="UP000009320">
    <property type="component" value="Unassembled WGS sequence"/>
</dbReference>